<dbReference type="OrthoDB" id="2831684at2759"/>
<keyword evidence="1" id="KW-0732">Signal</keyword>
<dbReference type="PANTHER" id="PTHR36183">
    <property type="entry name" value="BETA-GLUCURONIDASE"/>
    <property type="match status" value="1"/>
</dbReference>
<accession>A0A6A6R4R9</accession>
<organism evidence="3 4">
    <name type="scientific">Lophium mytilinum</name>
    <dbReference type="NCBI Taxonomy" id="390894"/>
    <lineage>
        <taxon>Eukaryota</taxon>
        <taxon>Fungi</taxon>
        <taxon>Dikarya</taxon>
        <taxon>Ascomycota</taxon>
        <taxon>Pezizomycotina</taxon>
        <taxon>Dothideomycetes</taxon>
        <taxon>Pleosporomycetidae</taxon>
        <taxon>Mytilinidiales</taxon>
        <taxon>Mytilinidiaceae</taxon>
        <taxon>Lophium</taxon>
    </lineage>
</organism>
<protein>
    <recommendedName>
        <fullName evidence="2">Beta-glucuronidase C-terminal domain-containing protein</fullName>
    </recommendedName>
</protein>
<name>A0A6A6R4R9_9PEZI</name>
<evidence type="ECO:0000313" key="4">
    <source>
        <dbReference type="Proteomes" id="UP000799750"/>
    </source>
</evidence>
<feature type="chain" id="PRO_5025654001" description="Beta-glucuronidase C-terminal domain-containing protein" evidence="1">
    <location>
        <begin position="23"/>
        <end position="541"/>
    </location>
</feature>
<dbReference type="Gene3D" id="3.20.20.80">
    <property type="entry name" value="Glycosidases"/>
    <property type="match status" value="1"/>
</dbReference>
<dbReference type="PANTHER" id="PTHR36183:SF2">
    <property type="entry name" value="BETA-GLUCURONIDASE C-TERMINAL DOMAIN-CONTAINING PROTEIN"/>
    <property type="match status" value="1"/>
</dbReference>
<sequence>MAPSRFLLGVVVAAASISGAGGQAPTFAVALAGWNAVVVDARPVNAGGVLLESFISYSIELAFFPDFAGNLSSPNAFSNTLLENIKEFSGTKPYIRVGGNTQDYAIYDPSLEVATEGIVDPAKSPDYPTTLSIGPSFFESYSTWPDTKFIHGFNLGRNSTAARESLIASVPLACKALSGGKLLYWELGNEPDLFKTSSQGPVRPSNWTEADYVAEWNSVTADIRAAMQKSNPDFASSSNFKWIAPSFGGVGNSLKAVPTWQDGLDTSGSIALFSSHNYIAGATQPGITLQGTLLNHTATTISVAKHNLEARNLTGAGMRLPYILGETNSLYNQGAPGLSNSFGAALWNVDFALYCAATGIARVHMHMGTDYRYAAWQPLTTVKTQIGTKPPYYGNVAVAAALGDLTRGRGVRVGSLPLGDGVTAAGYAVYDGEVLVRVMVVDLKGWNYTIGTHPPRPETVYAFKLPTGCKGVGVVQRLMANGSDAVEAVTFNGRSYDYEREKGRPVVIGGVARDEVVWVGEDGGVSVVLPWSSAALVQLSC</sequence>
<dbReference type="Pfam" id="PF16862">
    <property type="entry name" value="Glyco_hydro_79C"/>
    <property type="match status" value="1"/>
</dbReference>
<evidence type="ECO:0000259" key="2">
    <source>
        <dbReference type="Pfam" id="PF16862"/>
    </source>
</evidence>
<dbReference type="InterPro" id="IPR052974">
    <property type="entry name" value="GH79_Enzymes"/>
</dbReference>
<dbReference type="AlphaFoldDB" id="A0A6A6R4R9"/>
<gene>
    <name evidence="3" type="ORF">BU16DRAFT_570435</name>
</gene>
<proteinExistence type="predicted"/>
<dbReference type="EMBL" id="MU004184">
    <property type="protein sequence ID" value="KAF2499314.1"/>
    <property type="molecule type" value="Genomic_DNA"/>
</dbReference>
<dbReference type="InterPro" id="IPR017853">
    <property type="entry name" value="GH"/>
</dbReference>
<dbReference type="Proteomes" id="UP000799750">
    <property type="component" value="Unassembled WGS sequence"/>
</dbReference>
<dbReference type="SUPFAM" id="SSF51445">
    <property type="entry name" value="(Trans)glycosidases"/>
    <property type="match status" value="1"/>
</dbReference>
<reference evidence="3" key="1">
    <citation type="journal article" date="2020" name="Stud. Mycol.">
        <title>101 Dothideomycetes genomes: a test case for predicting lifestyles and emergence of pathogens.</title>
        <authorList>
            <person name="Haridas S."/>
            <person name="Albert R."/>
            <person name="Binder M."/>
            <person name="Bloem J."/>
            <person name="Labutti K."/>
            <person name="Salamov A."/>
            <person name="Andreopoulos B."/>
            <person name="Baker S."/>
            <person name="Barry K."/>
            <person name="Bills G."/>
            <person name="Bluhm B."/>
            <person name="Cannon C."/>
            <person name="Castanera R."/>
            <person name="Culley D."/>
            <person name="Daum C."/>
            <person name="Ezra D."/>
            <person name="Gonzalez J."/>
            <person name="Henrissat B."/>
            <person name="Kuo A."/>
            <person name="Liang C."/>
            <person name="Lipzen A."/>
            <person name="Lutzoni F."/>
            <person name="Magnuson J."/>
            <person name="Mondo S."/>
            <person name="Nolan M."/>
            <person name="Ohm R."/>
            <person name="Pangilinan J."/>
            <person name="Park H.-J."/>
            <person name="Ramirez L."/>
            <person name="Alfaro M."/>
            <person name="Sun H."/>
            <person name="Tritt A."/>
            <person name="Yoshinaga Y."/>
            <person name="Zwiers L.-H."/>
            <person name="Turgeon B."/>
            <person name="Goodwin S."/>
            <person name="Spatafora J."/>
            <person name="Crous P."/>
            <person name="Grigoriev I."/>
        </authorList>
    </citation>
    <scope>NUCLEOTIDE SEQUENCE</scope>
    <source>
        <strain evidence="3">CBS 269.34</strain>
    </source>
</reference>
<evidence type="ECO:0000256" key="1">
    <source>
        <dbReference type="SAM" id="SignalP"/>
    </source>
</evidence>
<keyword evidence="4" id="KW-1185">Reference proteome</keyword>
<feature type="domain" description="Beta-glucuronidase C-terminal" evidence="2">
    <location>
        <begin position="426"/>
        <end position="536"/>
    </location>
</feature>
<dbReference type="InterPro" id="IPR031728">
    <property type="entry name" value="GlcAase_C"/>
</dbReference>
<feature type="signal peptide" evidence="1">
    <location>
        <begin position="1"/>
        <end position="22"/>
    </location>
</feature>
<evidence type="ECO:0000313" key="3">
    <source>
        <dbReference type="EMBL" id="KAF2499314.1"/>
    </source>
</evidence>